<proteinExistence type="predicted"/>
<dbReference type="InterPro" id="IPR029044">
    <property type="entry name" value="Nucleotide-diphossugar_trans"/>
</dbReference>
<dbReference type="Pfam" id="PF13704">
    <property type="entry name" value="Glyco_tranf_2_4"/>
    <property type="match status" value="1"/>
</dbReference>
<accession>A0A918MI56</accession>
<keyword evidence="2" id="KW-0812">Transmembrane</keyword>
<dbReference type="PANTHER" id="PTHR21461">
    <property type="entry name" value="GLYCOSYLTRANSFERASE FAMILY 92 PROTEIN"/>
    <property type="match status" value="1"/>
</dbReference>
<dbReference type="Proteomes" id="UP000628984">
    <property type="component" value="Unassembled WGS sequence"/>
</dbReference>
<dbReference type="SUPFAM" id="SSF53448">
    <property type="entry name" value="Nucleotide-diphospho-sugar transferases"/>
    <property type="match status" value="1"/>
</dbReference>
<dbReference type="AlphaFoldDB" id="A0A918MI56"/>
<dbReference type="GO" id="GO:0016020">
    <property type="term" value="C:membrane"/>
    <property type="evidence" value="ECO:0007669"/>
    <property type="project" value="UniProtKB-SubCell"/>
</dbReference>
<sequence length="324" mass="36122">MRATVVCSMRNEGPFIVEWVAWYRMLGFTDVLIITNDCTDQSPQLLAALAAAGWVTHLDCPVLPGEKVVGPKLRLARAHPLVKRADWVLVCDVDEFLVVHHGQGRLADLIAVAPDALAIAVNWRVFGTSGRQLWEDGLTHRHFLRAGPTRNWISRWIKVLHRAPRAFRALGEHGPRGLDPAKAAPPLHMVNADGVVVPDWGADQPYLRMLPPELVTHQGAQMNHYMLRSEESWGLKRGTPSAVQGADRYNDSYYRSTNRNEQQDLSALRHEAAFDAIHARAMALPGVARLHHLCCADYAARLAQAAGRTAQEDPRWQHHMARAG</sequence>
<evidence type="ECO:0000256" key="1">
    <source>
        <dbReference type="ARBA" id="ARBA00004167"/>
    </source>
</evidence>
<dbReference type="GO" id="GO:0005737">
    <property type="term" value="C:cytoplasm"/>
    <property type="evidence" value="ECO:0007669"/>
    <property type="project" value="TreeGrafter"/>
</dbReference>
<evidence type="ECO:0008006" key="6">
    <source>
        <dbReference type="Google" id="ProtNLM"/>
    </source>
</evidence>
<evidence type="ECO:0000313" key="5">
    <source>
        <dbReference type="Proteomes" id="UP000628984"/>
    </source>
</evidence>
<dbReference type="RefSeq" id="WP_229804061.1">
    <property type="nucleotide sequence ID" value="NZ_BMYQ01000003.1"/>
</dbReference>
<keyword evidence="5" id="KW-1185">Reference proteome</keyword>
<evidence type="ECO:0000313" key="4">
    <source>
        <dbReference type="EMBL" id="GGW28206.1"/>
    </source>
</evidence>
<evidence type="ECO:0000256" key="2">
    <source>
        <dbReference type="ARBA" id="ARBA00022692"/>
    </source>
</evidence>
<keyword evidence="3" id="KW-0472">Membrane</keyword>
<comment type="caution">
    <text evidence="4">The sequence shown here is derived from an EMBL/GenBank/DDBJ whole genome shotgun (WGS) entry which is preliminary data.</text>
</comment>
<protein>
    <recommendedName>
        <fullName evidence="6">Glycosyl transferase family 2</fullName>
    </recommendedName>
</protein>
<gene>
    <name evidence="4" type="ORF">GCM10011452_16120</name>
</gene>
<keyword evidence="3" id="KW-1133">Transmembrane helix</keyword>
<reference evidence="4" key="1">
    <citation type="journal article" date="2014" name="Int. J. Syst. Evol. Microbiol.">
        <title>Complete genome sequence of Corynebacterium casei LMG S-19264T (=DSM 44701T), isolated from a smear-ripened cheese.</title>
        <authorList>
            <consortium name="US DOE Joint Genome Institute (JGI-PGF)"/>
            <person name="Walter F."/>
            <person name="Albersmeier A."/>
            <person name="Kalinowski J."/>
            <person name="Ruckert C."/>
        </authorList>
    </citation>
    <scope>NUCLEOTIDE SEQUENCE</scope>
    <source>
        <strain evidence="4">KCTC 23714</strain>
    </source>
</reference>
<dbReference type="PANTHER" id="PTHR21461:SF69">
    <property type="entry name" value="GLYCOSYLTRANSFERASE FAMILY 92 PROTEIN"/>
    <property type="match status" value="1"/>
</dbReference>
<reference evidence="4" key="2">
    <citation type="submission" date="2020-09" db="EMBL/GenBank/DDBJ databases">
        <authorList>
            <person name="Sun Q."/>
            <person name="Kim S."/>
        </authorList>
    </citation>
    <scope>NUCLEOTIDE SEQUENCE</scope>
    <source>
        <strain evidence="4">KCTC 23714</strain>
    </source>
</reference>
<name>A0A918MI56_9RHOB</name>
<dbReference type="EMBL" id="BMYQ01000003">
    <property type="protein sequence ID" value="GGW28206.1"/>
    <property type="molecule type" value="Genomic_DNA"/>
</dbReference>
<organism evidence="4 5">
    <name type="scientific">Gemmobacter lanyuensis</name>
    <dbReference type="NCBI Taxonomy" id="1054497"/>
    <lineage>
        <taxon>Bacteria</taxon>
        <taxon>Pseudomonadati</taxon>
        <taxon>Pseudomonadota</taxon>
        <taxon>Alphaproteobacteria</taxon>
        <taxon>Rhodobacterales</taxon>
        <taxon>Paracoccaceae</taxon>
        <taxon>Gemmobacter</taxon>
    </lineage>
</organism>
<dbReference type="GO" id="GO:0016757">
    <property type="term" value="F:glycosyltransferase activity"/>
    <property type="evidence" value="ECO:0007669"/>
    <property type="project" value="TreeGrafter"/>
</dbReference>
<evidence type="ECO:0000256" key="3">
    <source>
        <dbReference type="ARBA" id="ARBA00022989"/>
    </source>
</evidence>
<comment type="subcellular location">
    <subcellularLocation>
        <location evidence="1">Membrane</location>
        <topology evidence="1">Single-pass membrane protein</topology>
    </subcellularLocation>
</comment>